<dbReference type="EMBL" id="ML119767">
    <property type="protein sequence ID" value="RPA75305.1"/>
    <property type="molecule type" value="Genomic_DNA"/>
</dbReference>
<organism evidence="6 7">
    <name type="scientific">Ascobolus immersus RN42</name>
    <dbReference type="NCBI Taxonomy" id="1160509"/>
    <lineage>
        <taxon>Eukaryota</taxon>
        <taxon>Fungi</taxon>
        <taxon>Dikarya</taxon>
        <taxon>Ascomycota</taxon>
        <taxon>Pezizomycotina</taxon>
        <taxon>Pezizomycetes</taxon>
        <taxon>Pezizales</taxon>
        <taxon>Ascobolaceae</taxon>
        <taxon>Ascobolus</taxon>
    </lineage>
</organism>
<keyword evidence="2" id="KW-0413">Isomerase</keyword>
<dbReference type="Proteomes" id="UP000275078">
    <property type="component" value="Unassembled WGS sequence"/>
</dbReference>
<dbReference type="GO" id="GO:0003755">
    <property type="term" value="F:peptidyl-prolyl cis-trans isomerase activity"/>
    <property type="evidence" value="ECO:0007669"/>
    <property type="project" value="UniProtKB-KW"/>
</dbReference>
<keyword evidence="2" id="KW-0697">Rotamase</keyword>
<dbReference type="AlphaFoldDB" id="A0A3N4HNB2"/>
<protein>
    <recommendedName>
        <fullName evidence="2">peptidylprolyl isomerase</fullName>
        <ecNumber evidence="2">5.2.1.8</ecNumber>
    </recommendedName>
</protein>
<comment type="catalytic activity">
    <reaction evidence="2">
        <text>[protein]-peptidylproline (omega=180) = [protein]-peptidylproline (omega=0)</text>
        <dbReference type="Rhea" id="RHEA:16237"/>
        <dbReference type="Rhea" id="RHEA-COMP:10747"/>
        <dbReference type="Rhea" id="RHEA-COMP:10748"/>
        <dbReference type="ChEBI" id="CHEBI:83833"/>
        <dbReference type="ChEBI" id="CHEBI:83834"/>
        <dbReference type="EC" id="5.2.1.8"/>
    </reaction>
</comment>
<dbReference type="InterPro" id="IPR001179">
    <property type="entry name" value="PPIase_FKBP_dom"/>
</dbReference>
<dbReference type="Pfam" id="PF00254">
    <property type="entry name" value="FKBP_C"/>
    <property type="match status" value="1"/>
</dbReference>
<sequence length="291" mass="32633">MRASLLALALTLLTPALASDSSSSSSTSTSTSTAPDSEASENAVPLNIPYWPDPPANVIVETISKPDDCPMVSQQGDRIYTMYNGTYTHPRTGKVITFDTTYDEEMRPFIFFLKAGQVTKGFDIGFDGMCVGEKRRIVVPPKFAYGKQGRVPHIPGWATLVFEAQLMHIERIDWAEQARKAREQEEAEAKEWGKTETIEDAEVEKKKAEHEKKQAEEAKQRAEEAKAEQERMDRNEIIEELGDIKDELVNSLSRFTITGISPYLYIARSGPIVNKNQESTQENTTFQSAKF</sequence>
<dbReference type="OrthoDB" id="1902587at2759"/>
<keyword evidence="4" id="KW-0732">Signal</keyword>
<dbReference type="EC" id="5.2.1.8" evidence="2"/>
<dbReference type="InterPro" id="IPR051989">
    <property type="entry name" value="FKBP-like_isomerase"/>
</dbReference>
<dbReference type="SUPFAM" id="SSF54534">
    <property type="entry name" value="FKBP-like"/>
    <property type="match status" value="1"/>
</dbReference>
<dbReference type="PANTHER" id="PTHR46046">
    <property type="entry name" value="PEPTIDYLPROLYL ISOMERASE"/>
    <property type="match status" value="1"/>
</dbReference>
<dbReference type="PANTHER" id="PTHR46046:SF5">
    <property type="entry name" value="PEPTIDYLPROLYL ISOMERASE"/>
    <property type="match status" value="1"/>
</dbReference>
<evidence type="ECO:0000256" key="1">
    <source>
        <dbReference type="ARBA" id="ARBA00022737"/>
    </source>
</evidence>
<feature type="compositionally biased region" description="Low complexity" evidence="3">
    <location>
        <begin position="18"/>
        <end position="41"/>
    </location>
</feature>
<feature type="signal peptide" evidence="4">
    <location>
        <begin position="1"/>
        <end position="18"/>
    </location>
</feature>
<dbReference type="InterPro" id="IPR046357">
    <property type="entry name" value="PPIase_dom_sf"/>
</dbReference>
<keyword evidence="1" id="KW-0677">Repeat</keyword>
<dbReference type="PROSITE" id="PS50059">
    <property type="entry name" value="FKBP_PPIASE"/>
    <property type="match status" value="1"/>
</dbReference>
<feature type="domain" description="PPIase FKBP-type" evidence="5">
    <location>
        <begin position="76"/>
        <end position="170"/>
    </location>
</feature>
<feature type="region of interest" description="Disordered" evidence="3">
    <location>
        <begin position="185"/>
        <end position="231"/>
    </location>
</feature>
<feature type="chain" id="PRO_5018226450" description="peptidylprolyl isomerase" evidence="4">
    <location>
        <begin position="19"/>
        <end position="291"/>
    </location>
</feature>
<dbReference type="Gene3D" id="3.10.50.40">
    <property type="match status" value="1"/>
</dbReference>
<dbReference type="STRING" id="1160509.A0A3N4HNB2"/>
<name>A0A3N4HNB2_ASCIM</name>
<feature type="region of interest" description="Disordered" evidence="3">
    <location>
        <begin position="18"/>
        <end position="45"/>
    </location>
</feature>
<dbReference type="GO" id="GO:0005783">
    <property type="term" value="C:endoplasmic reticulum"/>
    <property type="evidence" value="ECO:0007669"/>
    <property type="project" value="TreeGrafter"/>
</dbReference>
<reference evidence="6 7" key="1">
    <citation type="journal article" date="2018" name="Nat. Ecol. Evol.">
        <title>Pezizomycetes genomes reveal the molecular basis of ectomycorrhizal truffle lifestyle.</title>
        <authorList>
            <person name="Murat C."/>
            <person name="Payen T."/>
            <person name="Noel B."/>
            <person name="Kuo A."/>
            <person name="Morin E."/>
            <person name="Chen J."/>
            <person name="Kohler A."/>
            <person name="Krizsan K."/>
            <person name="Balestrini R."/>
            <person name="Da Silva C."/>
            <person name="Montanini B."/>
            <person name="Hainaut M."/>
            <person name="Levati E."/>
            <person name="Barry K.W."/>
            <person name="Belfiori B."/>
            <person name="Cichocki N."/>
            <person name="Clum A."/>
            <person name="Dockter R.B."/>
            <person name="Fauchery L."/>
            <person name="Guy J."/>
            <person name="Iotti M."/>
            <person name="Le Tacon F."/>
            <person name="Lindquist E.A."/>
            <person name="Lipzen A."/>
            <person name="Malagnac F."/>
            <person name="Mello A."/>
            <person name="Molinier V."/>
            <person name="Miyauchi S."/>
            <person name="Poulain J."/>
            <person name="Riccioni C."/>
            <person name="Rubini A."/>
            <person name="Sitrit Y."/>
            <person name="Splivallo R."/>
            <person name="Traeger S."/>
            <person name="Wang M."/>
            <person name="Zifcakova L."/>
            <person name="Wipf D."/>
            <person name="Zambonelli A."/>
            <person name="Paolocci F."/>
            <person name="Nowrousian M."/>
            <person name="Ottonello S."/>
            <person name="Baldrian P."/>
            <person name="Spatafora J.W."/>
            <person name="Henrissat B."/>
            <person name="Nagy L.G."/>
            <person name="Aury J.M."/>
            <person name="Wincker P."/>
            <person name="Grigoriev I.V."/>
            <person name="Bonfante P."/>
            <person name="Martin F.M."/>
        </authorList>
    </citation>
    <scope>NUCLEOTIDE SEQUENCE [LARGE SCALE GENOMIC DNA]</scope>
    <source>
        <strain evidence="6 7">RN42</strain>
    </source>
</reference>
<evidence type="ECO:0000313" key="6">
    <source>
        <dbReference type="EMBL" id="RPA75305.1"/>
    </source>
</evidence>
<proteinExistence type="predicted"/>
<evidence type="ECO:0000256" key="2">
    <source>
        <dbReference type="PROSITE-ProRule" id="PRU00277"/>
    </source>
</evidence>
<accession>A0A3N4HNB2</accession>
<gene>
    <name evidence="6" type="ORF">BJ508DRAFT_380159</name>
</gene>
<evidence type="ECO:0000313" key="7">
    <source>
        <dbReference type="Proteomes" id="UP000275078"/>
    </source>
</evidence>
<evidence type="ECO:0000256" key="4">
    <source>
        <dbReference type="SAM" id="SignalP"/>
    </source>
</evidence>
<evidence type="ECO:0000256" key="3">
    <source>
        <dbReference type="SAM" id="MobiDB-lite"/>
    </source>
</evidence>
<keyword evidence="7" id="KW-1185">Reference proteome</keyword>
<evidence type="ECO:0000259" key="5">
    <source>
        <dbReference type="PROSITE" id="PS50059"/>
    </source>
</evidence>